<dbReference type="InterPro" id="IPR002347">
    <property type="entry name" value="SDR_fam"/>
</dbReference>
<dbReference type="PRINTS" id="PR00081">
    <property type="entry name" value="GDHRDH"/>
</dbReference>
<dbReference type="Pfam" id="PF00106">
    <property type="entry name" value="adh_short"/>
    <property type="match status" value="1"/>
</dbReference>
<keyword evidence="5" id="KW-1185">Reference proteome</keyword>
<evidence type="ECO:0000313" key="4">
    <source>
        <dbReference type="EMBL" id="TQO36741.1"/>
    </source>
</evidence>
<sequence>MNVNRIAVVTESGNGLGKSFANILLNNNYNVILAASKKSFELLSQDGGVHQDYKLVKTDFTSAESLLELKTKIDSEFGRLDLLVNNAEIANGFGQKIDQINLDEVRLVYETNLFAVIRIIQVLKPLLEKGIDPNIINITSALGDINKMRDDEFCYSNYCMTAYATSKAALNMFTHLQCKEFKPSKIKINSFDPIALKNCTHNSVTICDGIKDDFIALIRHEESPIQ</sequence>
<comment type="caution">
    <text evidence="4">The sequence shown here is derived from an EMBL/GenBank/DDBJ whole genome shotgun (WGS) entry which is preliminary data.</text>
</comment>
<protein>
    <submittedName>
        <fullName evidence="4">NAD(P)-dependent dehydrogenase (Short-subunit alcohol dehydrogenase family)</fullName>
    </submittedName>
</protein>
<dbReference type="InterPro" id="IPR036291">
    <property type="entry name" value="NAD(P)-bd_dom_sf"/>
</dbReference>
<keyword evidence="2" id="KW-0560">Oxidoreductase</keyword>
<proteinExistence type="inferred from homology"/>
<dbReference type="EMBL" id="VHIF01000001">
    <property type="protein sequence ID" value="TQO36741.1"/>
    <property type="molecule type" value="Genomic_DNA"/>
</dbReference>
<dbReference type="InterPro" id="IPR020904">
    <property type="entry name" value="Sc_DH/Rdtase_CS"/>
</dbReference>
<evidence type="ECO:0000256" key="2">
    <source>
        <dbReference type="ARBA" id="ARBA00023002"/>
    </source>
</evidence>
<evidence type="ECO:0000256" key="3">
    <source>
        <dbReference type="RuleBase" id="RU000363"/>
    </source>
</evidence>
<reference evidence="4 5" key="1">
    <citation type="submission" date="2019-06" db="EMBL/GenBank/DDBJ databases">
        <title>A large-scale integrated study on North Sea by COGITO (Coastal Microbe Genomic &amp; Taxonomic Observatory).</title>
        <authorList>
            <person name="Teeling H."/>
        </authorList>
    </citation>
    <scope>NUCLEOTIDE SEQUENCE [LARGE SCALE GENOMIC DNA]</scope>
    <source>
        <strain evidence="4 5">MAR_2009_79</strain>
    </source>
</reference>
<evidence type="ECO:0000313" key="5">
    <source>
        <dbReference type="Proteomes" id="UP000315363"/>
    </source>
</evidence>
<comment type="similarity">
    <text evidence="3">Belongs to the short-chain dehydrogenases/reductases (SDR) family.</text>
</comment>
<dbReference type="InterPro" id="IPR051468">
    <property type="entry name" value="Fungal_SecMetab_SDRs"/>
</dbReference>
<dbReference type="RefSeq" id="WP_142188858.1">
    <property type="nucleotide sequence ID" value="NZ_VHIF01000001.1"/>
</dbReference>
<accession>A0ABY3A8R7</accession>
<dbReference type="PANTHER" id="PTHR43544">
    <property type="entry name" value="SHORT-CHAIN DEHYDROGENASE/REDUCTASE"/>
    <property type="match status" value="1"/>
</dbReference>
<keyword evidence="1" id="KW-0521">NADP</keyword>
<organism evidence="4 5">
    <name type="scientific">Arenibacter algicola</name>
    <dbReference type="NCBI Taxonomy" id="616991"/>
    <lineage>
        <taxon>Bacteria</taxon>
        <taxon>Pseudomonadati</taxon>
        <taxon>Bacteroidota</taxon>
        <taxon>Flavobacteriia</taxon>
        <taxon>Flavobacteriales</taxon>
        <taxon>Flavobacteriaceae</taxon>
        <taxon>Arenibacter</taxon>
    </lineage>
</organism>
<dbReference type="PRINTS" id="PR00080">
    <property type="entry name" value="SDRFAMILY"/>
</dbReference>
<dbReference type="Gene3D" id="3.40.50.720">
    <property type="entry name" value="NAD(P)-binding Rossmann-like Domain"/>
    <property type="match status" value="1"/>
</dbReference>
<evidence type="ECO:0000256" key="1">
    <source>
        <dbReference type="ARBA" id="ARBA00022857"/>
    </source>
</evidence>
<gene>
    <name evidence="4" type="ORF">GQ41_1327</name>
</gene>
<dbReference type="PROSITE" id="PS00061">
    <property type="entry name" value="ADH_SHORT"/>
    <property type="match status" value="1"/>
</dbReference>
<dbReference type="Proteomes" id="UP000315363">
    <property type="component" value="Unassembled WGS sequence"/>
</dbReference>
<dbReference type="SUPFAM" id="SSF51735">
    <property type="entry name" value="NAD(P)-binding Rossmann-fold domains"/>
    <property type="match status" value="1"/>
</dbReference>
<name>A0ABY3A8R7_9FLAO</name>
<dbReference type="PANTHER" id="PTHR43544:SF7">
    <property type="entry name" value="NADB-LER2"/>
    <property type="match status" value="1"/>
</dbReference>